<dbReference type="Pfam" id="PF04072">
    <property type="entry name" value="LCM"/>
    <property type="match status" value="1"/>
</dbReference>
<sequence>MDEGRPSTTALSAAAARAAHLTADGAPTIFADTVAERLLGGLADEMIGYHRTHGEHIILAGTRAVTTVRARYAEERLGAHGQYAVLGAGLDTYGYRGDPGIRVFEVDHPATQEWKRGLLAAAGIEIPGRVALVPADFEADEPVGKLTGAGFDASRTALVSWLGVSFYLTRGAVARTLGEIARLAPGTELVMDYTLPDGHRDAEGDAYARIAAQVVGENAEPYRSHFTPGEIDALLTGSGFEVAANVALRDAVPPETWRRADALRPFDYFRLVRAVVTG</sequence>
<dbReference type="Proteomes" id="UP000475532">
    <property type="component" value="Unassembled WGS sequence"/>
</dbReference>
<evidence type="ECO:0000256" key="4">
    <source>
        <dbReference type="ARBA" id="ARBA00022679"/>
    </source>
</evidence>
<dbReference type="GO" id="GO:0032259">
    <property type="term" value="P:methylation"/>
    <property type="evidence" value="ECO:0007669"/>
    <property type="project" value="UniProtKB-KW"/>
</dbReference>
<protein>
    <recommendedName>
        <fullName evidence="6">S-adenosyl-L-methionine-dependent methyltransferase</fullName>
        <ecNumber evidence="6">2.1.1.-</ecNumber>
    </recommendedName>
</protein>
<accession>A0A6L9QRU4</accession>
<dbReference type="EC" id="2.1.1.-" evidence="6"/>
<evidence type="ECO:0000256" key="5">
    <source>
        <dbReference type="ARBA" id="ARBA00022691"/>
    </source>
</evidence>
<proteinExistence type="inferred from homology"/>
<name>A0A6L9QRU4_9ACTN</name>
<dbReference type="InterPro" id="IPR007213">
    <property type="entry name" value="Ppm1/Ppm2/Tcmp"/>
</dbReference>
<dbReference type="InterPro" id="IPR011610">
    <property type="entry name" value="SAM_mthyl_Trfase_ML2640-like"/>
</dbReference>
<dbReference type="PANTHER" id="PTHR43619">
    <property type="entry name" value="S-ADENOSYL-L-METHIONINE-DEPENDENT METHYLTRANSFERASE YKTD-RELATED"/>
    <property type="match status" value="1"/>
</dbReference>
<evidence type="ECO:0000256" key="3">
    <source>
        <dbReference type="ARBA" id="ARBA00022603"/>
    </source>
</evidence>
<evidence type="ECO:0000256" key="6">
    <source>
        <dbReference type="RuleBase" id="RU362030"/>
    </source>
</evidence>
<dbReference type="Gene3D" id="3.40.50.150">
    <property type="entry name" value="Vaccinia Virus protein VP39"/>
    <property type="match status" value="1"/>
</dbReference>
<dbReference type="EMBL" id="JAAGLI010001014">
    <property type="protein sequence ID" value="NEA28245.1"/>
    <property type="molecule type" value="Genomic_DNA"/>
</dbReference>
<comment type="caution">
    <text evidence="7">The sequence shown here is derived from an EMBL/GenBank/DDBJ whole genome shotgun (WGS) entry which is preliminary data.</text>
</comment>
<dbReference type="GO" id="GO:0008168">
    <property type="term" value="F:methyltransferase activity"/>
    <property type="evidence" value="ECO:0007669"/>
    <property type="project" value="UniProtKB-UniRule"/>
</dbReference>
<keyword evidence="4 7" id="KW-0808">Transferase</keyword>
<gene>
    <name evidence="7" type="ORF">G3I70_37975</name>
</gene>
<dbReference type="InterPro" id="IPR029063">
    <property type="entry name" value="SAM-dependent_MTases_sf"/>
</dbReference>
<evidence type="ECO:0000256" key="2">
    <source>
        <dbReference type="ARBA" id="ARBA00008138"/>
    </source>
</evidence>
<dbReference type="RefSeq" id="WP_163062718.1">
    <property type="nucleotide sequence ID" value="NZ_JAAGLI010001014.1"/>
</dbReference>
<evidence type="ECO:0000256" key="1">
    <source>
        <dbReference type="ARBA" id="ARBA00003907"/>
    </source>
</evidence>
<keyword evidence="3 6" id="KW-0489">Methyltransferase</keyword>
<dbReference type="NCBIfam" id="TIGR00027">
    <property type="entry name" value="mthyl_TIGR00027"/>
    <property type="match status" value="1"/>
</dbReference>
<dbReference type="SUPFAM" id="SSF53335">
    <property type="entry name" value="S-adenosyl-L-methionine-dependent methyltransferases"/>
    <property type="match status" value="1"/>
</dbReference>
<dbReference type="AlphaFoldDB" id="A0A6L9QRU4"/>
<comment type="function">
    <text evidence="1 6">Exhibits S-adenosyl-L-methionine-dependent methyltransferase activity.</text>
</comment>
<evidence type="ECO:0000313" key="8">
    <source>
        <dbReference type="Proteomes" id="UP000475532"/>
    </source>
</evidence>
<keyword evidence="5 6" id="KW-0949">S-adenosyl-L-methionine</keyword>
<reference evidence="7 8" key="1">
    <citation type="submission" date="2020-01" db="EMBL/GenBank/DDBJ databases">
        <title>Insect and environment-associated Actinomycetes.</title>
        <authorList>
            <person name="Currrie C."/>
            <person name="Chevrette M."/>
            <person name="Carlson C."/>
            <person name="Stubbendieck R."/>
            <person name="Wendt-Pienkowski E."/>
        </authorList>
    </citation>
    <scope>NUCLEOTIDE SEQUENCE [LARGE SCALE GENOMIC DNA]</scope>
    <source>
        <strain evidence="7 8">SID10258</strain>
    </source>
</reference>
<dbReference type="PANTHER" id="PTHR43619:SF2">
    <property type="entry name" value="S-ADENOSYL-L-METHIONINE-DEPENDENT METHYLTRANSFERASES SUPERFAMILY PROTEIN"/>
    <property type="match status" value="1"/>
</dbReference>
<organism evidence="7 8">
    <name type="scientific">Actinomadura bangladeshensis</name>
    <dbReference type="NCBI Taxonomy" id="453573"/>
    <lineage>
        <taxon>Bacteria</taxon>
        <taxon>Bacillati</taxon>
        <taxon>Actinomycetota</taxon>
        <taxon>Actinomycetes</taxon>
        <taxon>Streptosporangiales</taxon>
        <taxon>Thermomonosporaceae</taxon>
        <taxon>Actinomadura</taxon>
    </lineage>
</organism>
<evidence type="ECO:0000313" key="7">
    <source>
        <dbReference type="EMBL" id="NEA28245.1"/>
    </source>
</evidence>
<comment type="similarity">
    <text evidence="2 6">Belongs to the UPF0677 family.</text>
</comment>